<dbReference type="GO" id="GO:0005886">
    <property type="term" value="C:plasma membrane"/>
    <property type="evidence" value="ECO:0007669"/>
    <property type="project" value="TreeGrafter"/>
</dbReference>
<gene>
    <name evidence="4" type="ORF">SI7747_01000335</name>
</gene>
<accession>A0A7I8I813</accession>
<organism evidence="4">
    <name type="scientific">Spirodela intermedia</name>
    <name type="common">Intermediate duckweed</name>
    <dbReference type="NCBI Taxonomy" id="51605"/>
    <lineage>
        <taxon>Eukaryota</taxon>
        <taxon>Viridiplantae</taxon>
        <taxon>Streptophyta</taxon>
        <taxon>Embryophyta</taxon>
        <taxon>Tracheophyta</taxon>
        <taxon>Spermatophyta</taxon>
        <taxon>Magnoliopsida</taxon>
        <taxon>Liliopsida</taxon>
        <taxon>Araceae</taxon>
        <taxon>Lemnoideae</taxon>
        <taxon>Spirodela</taxon>
    </lineage>
</organism>
<keyword evidence="5" id="KW-1185">Reference proteome</keyword>
<evidence type="ECO:0000256" key="2">
    <source>
        <dbReference type="ARBA" id="ARBA00022840"/>
    </source>
</evidence>
<proteinExistence type="predicted"/>
<feature type="domain" description="Protein kinase" evidence="3">
    <location>
        <begin position="1"/>
        <end position="293"/>
    </location>
</feature>
<keyword evidence="2" id="KW-0067">ATP-binding</keyword>
<dbReference type="PANTHER" id="PTHR27001:SF20">
    <property type="entry name" value="PROTEIN KINASE SUPERFAMILY PROTEIN"/>
    <property type="match status" value="1"/>
</dbReference>
<dbReference type="InterPro" id="IPR001245">
    <property type="entry name" value="Ser-Thr/Tyr_kinase_cat_dom"/>
</dbReference>
<dbReference type="EMBL" id="CACRZD030000001">
    <property type="protein sequence ID" value="CAA6653745.1"/>
    <property type="molecule type" value="Genomic_DNA"/>
</dbReference>
<evidence type="ECO:0000313" key="5">
    <source>
        <dbReference type="Proteomes" id="UP001189122"/>
    </source>
</evidence>
<evidence type="ECO:0000256" key="1">
    <source>
        <dbReference type="ARBA" id="ARBA00022741"/>
    </source>
</evidence>
<sequence length="293" mass="32759">MGARTEGESKSQPYCRAFAVSQALHLQGDQASDRWLQQDNRKRLRGAAYKAQFPDGLVGVVKKVRVLAPESDAFHRDLQFLARLHHRHLVGLRGFSEEHDRFLVFDYMENGSLREIIHDPLRTPLTWRARLQIATDVAASLEYLCLFCDPPPCNLTVSAENILLDGNSVAKLSTFGSMSFDGQVREPSDEEDLKGQILFQFGALILELVTGQSFGSQGADLLRWIQRADFSHSMNQMVDSDLGNAYDSSELKSLLFVARLCIKTGGRGPPSFSISHVLRFLQSKVNGADSREM</sequence>
<dbReference type="GO" id="GO:0004672">
    <property type="term" value="F:protein kinase activity"/>
    <property type="evidence" value="ECO:0007669"/>
    <property type="project" value="InterPro"/>
</dbReference>
<dbReference type="AlphaFoldDB" id="A0A7I8I813"/>
<dbReference type="Proteomes" id="UP001189122">
    <property type="component" value="Unassembled WGS sequence"/>
</dbReference>
<evidence type="ECO:0000313" key="4">
    <source>
        <dbReference type="EMBL" id="CAA2613930.1"/>
    </source>
</evidence>
<evidence type="ECO:0000259" key="3">
    <source>
        <dbReference type="PROSITE" id="PS50011"/>
    </source>
</evidence>
<dbReference type="InterPro" id="IPR000719">
    <property type="entry name" value="Prot_kinase_dom"/>
</dbReference>
<dbReference type="Gene3D" id="3.30.200.20">
    <property type="entry name" value="Phosphorylase Kinase, domain 1"/>
    <property type="match status" value="1"/>
</dbReference>
<dbReference type="Pfam" id="PF07714">
    <property type="entry name" value="PK_Tyr_Ser-Thr"/>
    <property type="match status" value="1"/>
</dbReference>
<dbReference type="Gene3D" id="1.10.510.10">
    <property type="entry name" value="Transferase(Phosphotransferase) domain 1"/>
    <property type="match status" value="1"/>
</dbReference>
<dbReference type="EMBL" id="LR743588">
    <property type="protein sequence ID" value="CAA2613930.1"/>
    <property type="molecule type" value="Genomic_DNA"/>
</dbReference>
<name>A0A7I8I813_SPIIN</name>
<dbReference type="SUPFAM" id="SSF56112">
    <property type="entry name" value="Protein kinase-like (PK-like)"/>
    <property type="match status" value="1"/>
</dbReference>
<reference evidence="4 5" key="1">
    <citation type="submission" date="2019-12" db="EMBL/GenBank/DDBJ databases">
        <authorList>
            <person name="Scholz U."/>
            <person name="Mascher M."/>
            <person name="Fiebig A."/>
        </authorList>
    </citation>
    <scope>NUCLEOTIDE SEQUENCE</scope>
</reference>
<keyword evidence="1" id="KW-0547">Nucleotide-binding</keyword>
<protein>
    <recommendedName>
        <fullName evidence="3">Protein kinase domain-containing protein</fullName>
    </recommendedName>
</protein>
<dbReference type="InterPro" id="IPR011009">
    <property type="entry name" value="Kinase-like_dom_sf"/>
</dbReference>
<dbReference type="PANTHER" id="PTHR27001">
    <property type="entry name" value="OS01G0253100 PROTEIN"/>
    <property type="match status" value="1"/>
</dbReference>
<dbReference type="GO" id="GO:0005524">
    <property type="term" value="F:ATP binding"/>
    <property type="evidence" value="ECO:0007669"/>
    <property type="project" value="UniProtKB-KW"/>
</dbReference>
<dbReference type="PROSITE" id="PS50011">
    <property type="entry name" value="PROTEIN_KINASE_DOM"/>
    <property type="match status" value="1"/>
</dbReference>